<dbReference type="Gene3D" id="1.10.287.130">
    <property type="match status" value="1"/>
</dbReference>
<dbReference type="InterPro" id="IPR003661">
    <property type="entry name" value="HisK_dim/P_dom"/>
</dbReference>
<dbReference type="InterPro" id="IPR004358">
    <property type="entry name" value="Sig_transdc_His_kin-like_C"/>
</dbReference>
<dbReference type="CDD" id="cd00082">
    <property type="entry name" value="HisKA"/>
    <property type="match status" value="1"/>
</dbReference>
<dbReference type="PANTHER" id="PTHR43065:SF50">
    <property type="entry name" value="HISTIDINE KINASE"/>
    <property type="match status" value="1"/>
</dbReference>
<gene>
    <name evidence="7" type="ORF">H6G94_02115</name>
</gene>
<evidence type="ECO:0000256" key="1">
    <source>
        <dbReference type="ARBA" id="ARBA00000085"/>
    </source>
</evidence>
<evidence type="ECO:0000313" key="8">
    <source>
        <dbReference type="Proteomes" id="UP000606396"/>
    </source>
</evidence>
<dbReference type="RefSeq" id="WP_190948145.1">
    <property type="nucleotide sequence ID" value="NZ_JACJTC010000002.1"/>
</dbReference>
<dbReference type="Pfam" id="PF02518">
    <property type="entry name" value="HATPase_c"/>
    <property type="match status" value="1"/>
</dbReference>
<dbReference type="SMART" id="SM00065">
    <property type="entry name" value="GAF"/>
    <property type="match status" value="2"/>
</dbReference>
<keyword evidence="3" id="KW-0597">Phosphoprotein</keyword>
<evidence type="ECO:0000256" key="5">
    <source>
        <dbReference type="ARBA" id="ARBA00023012"/>
    </source>
</evidence>
<dbReference type="Gene3D" id="3.30.565.10">
    <property type="entry name" value="Histidine kinase-like ATPase, C-terminal domain"/>
    <property type="match status" value="1"/>
</dbReference>
<dbReference type="Pfam" id="PF13185">
    <property type="entry name" value="GAF_2"/>
    <property type="match status" value="1"/>
</dbReference>
<dbReference type="EC" id="2.7.13.3" evidence="2"/>
<protein>
    <recommendedName>
        <fullName evidence="2">histidine kinase</fullName>
        <ecNumber evidence="2">2.7.13.3</ecNumber>
    </recommendedName>
</protein>
<name>A0ABR8H476_NOSPU</name>
<evidence type="ECO:0000313" key="7">
    <source>
        <dbReference type="EMBL" id="MBD2610077.1"/>
    </source>
</evidence>
<comment type="caution">
    <text evidence="7">The sequence shown here is derived from an EMBL/GenBank/DDBJ whole genome shotgun (WGS) entry which is preliminary data.</text>
</comment>
<comment type="catalytic activity">
    <reaction evidence="1">
        <text>ATP + protein L-histidine = ADP + protein N-phospho-L-histidine.</text>
        <dbReference type="EC" id="2.7.13.3"/>
    </reaction>
</comment>
<dbReference type="Pfam" id="PF01590">
    <property type="entry name" value="GAF"/>
    <property type="match status" value="1"/>
</dbReference>
<proteinExistence type="predicted"/>
<dbReference type="EMBL" id="JACJTC010000002">
    <property type="protein sequence ID" value="MBD2610077.1"/>
    <property type="molecule type" value="Genomic_DNA"/>
</dbReference>
<dbReference type="InterPro" id="IPR003018">
    <property type="entry name" value="GAF"/>
</dbReference>
<dbReference type="InterPro" id="IPR036097">
    <property type="entry name" value="HisK_dim/P_sf"/>
</dbReference>
<reference evidence="7 8" key="1">
    <citation type="journal article" date="2020" name="ISME J.">
        <title>Comparative genomics reveals insights into cyanobacterial evolution and habitat adaptation.</title>
        <authorList>
            <person name="Chen M.Y."/>
            <person name="Teng W.K."/>
            <person name="Zhao L."/>
            <person name="Hu C.X."/>
            <person name="Zhou Y.K."/>
            <person name="Han B.P."/>
            <person name="Song L.R."/>
            <person name="Shu W.S."/>
        </authorList>
    </citation>
    <scope>NUCLEOTIDE SEQUENCE [LARGE SCALE GENOMIC DNA]</scope>
    <source>
        <strain evidence="7 8">FACHB-252</strain>
    </source>
</reference>
<evidence type="ECO:0000256" key="4">
    <source>
        <dbReference type="ARBA" id="ARBA00022777"/>
    </source>
</evidence>
<dbReference type="PANTHER" id="PTHR43065">
    <property type="entry name" value="SENSOR HISTIDINE KINASE"/>
    <property type="match status" value="1"/>
</dbReference>
<dbReference type="SUPFAM" id="SSF55781">
    <property type="entry name" value="GAF domain-like"/>
    <property type="match status" value="2"/>
</dbReference>
<keyword evidence="4" id="KW-0808">Transferase</keyword>
<dbReference type="InterPro" id="IPR005467">
    <property type="entry name" value="His_kinase_dom"/>
</dbReference>
<evidence type="ECO:0000259" key="6">
    <source>
        <dbReference type="PROSITE" id="PS50109"/>
    </source>
</evidence>
<feature type="domain" description="Histidine kinase" evidence="6">
    <location>
        <begin position="405"/>
        <end position="660"/>
    </location>
</feature>
<keyword evidence="5" id="KW-0902">Two-component regulatory system</keyword>
<dbReference type="SUPFAM" id="SSF55874">
    <property type="entry name" value="ATPase domain of HSP90 chaperone/DNA topoisomerase II/histidine kinase"/>
    <property type="match status" value="1"/>
</dbReference>
<organism evidence="7 8">
    <name type="scientific">Nostoc punctiforme FACHB-252</name>
    <dbReference type="NCBI Taxonomy" id="1357509"/>
    <lineage>
        <taxon>Bacteria</taxon>
        <taxon>Bacillati</taxon>
        <taxon>Cyanobacteriota</taxon>
        <taxon>Cyanophyceae</taxon>
        <taxon>Nostocales</taxon>
        <taxon>Nostocaceae</taxon>
        <taxon>Nostoc</taxon>
    </lineage>
</organism>
<dbReference type="Proteomes" id="UP000606396">
    <property type="component" value="Unassembled WGS sequence"/>
</dbReference>
<keyword evidence="4" id="KW-0418">Kinase</keyword>
<dbReference type="Gene3D" id="3.30.450.40">
    <property type="match status" value="2"/>
</dbReference>
<dbReference type="InterPro" id="IPR003594">
    <property type="entry name" value="HATPase_dom"/>
</dbReference>
<dbReference type="PROSITE" id="PS50109">
    <property type="entry name" value="HIS_KIN"/>
    <property type="match status" value="1"/>
</dbReference>
<dbReference type="InterPro" id="IPR036890">
    <property type="entry name" value="HATPase_C_sf"/>
</dbReference>
<dbReference type="PRINTS" id="PR00344">
    <property type="entry name" value="BCTRLSENSOR"/>
</dbReference>
<accession>A0ABR8H476</accession>
<dbReference type="InterPro" id="IPR029016">
    <property type="entry name" value="GAF-like_dom_sf"/>
</dbReference>
<sequence length="665" mass="73590">MNLHLGASNKTTYSNNKWQNDDNASMNFSYQAAVNLIGQKALSGLELSDLFQNTVTLVAQILNVKYSRIWQILSDSNALQKVASIGDKALEIDFHEINITTIEQQQKWLENTQQILNCNTPDCQTEDLIISCPPDSVTGLSVLIQGASKPLGFLEVYATETRNFSPDDVHFLQSVTHILATAIERKRSEALVYTQSQVLEQVAFGVNLYEIFNNLCVLLEQQLPGAYCSILVVDQDKRRLRGGAAPTLPEEFAKGVDGLMIGECSGSCGTAAYRGDSVFVNDIANDPLWADFRDFALSHNIKACWSSPFVSQTGEVLGTFAISHKFPCHPTRHHLEILKTATHIASIATETYRAAMALQKANDELEIKVAERTSELSKALLDLQKAQAQLVHSEKMSGLGQMVAGVAHEINNPVSFIAGNLEYANQYIDDLLDLIAVYQDEYPELTPAVAAKIKSIDLEYLCNDLPKLVGSMKAGAERITDIVLGLRNFSRLDEAKIKSVDIHEGIDNTLMILNHQLALPNKIPDIQIIKEYGQLPKVSCYVNQLNQVFMNIINNAIYALKENMECWQSSTKIPTIQIKTSVVDNQRILISIKDNGSGIKPEVQEQIFNPFFTTKPVGQGTGLGLSISYQIVVEKHQGKLNCISALGEGTEFQIEIPMQMLSSHQ</sequence>
<keyword evidence="8" id="KW-1185">Reference proteome</keyword>
<evidence type="ECO:0000256" key="3">
    <source>
        <dbReference type="ARBA" id="ARBA00022553"/>
    </source>
</evidence>
<evidence type="ECO:0000256" key="2">
    <source>
        <dbReference type="ARBA" id="ARBA00012438"/>
    </source>
</evidence>
<dbReference type="SMART" id="SM00387">
    <property type="entry name" value="HATPase_c"/>
    <property type="match status" value="1"/>
</dbReference>
<dbReference type="SUPFAM" id="SSF47384">
    <property type="entry name" value="Homodimeric domain of signal transducing histidine kinase"/>
    <property type="match status" value="1"/>
</dbReference>